<name>A0A7W4K795_9PROT</name>
<evidence type="ECO:0000256" key="6">
    <source>
        <dbReference type="ARBA" id="ARBA00023136"/>
    </source>
</evidence>
<gene>
    <name evidence="27" type="ORF">HLH28_08595</name>
</gene>
<evidence type="ECO:0000256" key="16">
    <source>
        <dbReference type="ARBA" id="ARBA00044900"/>
    </source>
</evidence>
<comment type="catalytic activity">
    <reaction evidence="14">
        <text>L-aspartyl-L-lysine(out) = L-aspartyl-L-lysine(in)</text>
        <dbReference type="Rhea" id="RHEA:79411"/>
        <dbReference type="ChEBI" id="CHEBI:229953"/>
    </reaction>
</comment>
<protein>
    <recommendedName>
        <fullName evidence="21">Lysosomal dipeptide transporter MFSD1</fullName>
    </recommendedName>
    <alternativeName>
        <fullName evidence="22">Major facilitator superfamily domain-containing protein 1</fullName>
    </alternativeName>
</protein>
<keyword evidence="3" id="KW-0813">Transport</keyword>
<evidence type="ECO:0000256" key="5">
    <source>
        <dbReference type="ARBA" id="ARBA00022989"/>
    </source>
</evidence>
<dbReference type="PANTHER" id="PTHR23512">
    <property type="entry name" value="MAJOR FACILITATOR SUPERFAMILY DOMAIN-CONTAINING PROTEIN 1"/>
    <property type="match status" value="1"/>
</dbReference>
<evidence type="ECO:0000256" key="15">
    <source>
        <dbReference type="ARBA" id="ARBA00044899"/>
    </source>
</evidence>
<dbReference type="Pfam" id="PF07690">
    <property type="entry name" value="MFS_1"/>
    <property type="match status" value="1"/>
</dbReference>
<comment type="catalytic activity">
    <reaction evidence="9">
        <text>L-histidyl-glycine(out) = L-histidyl-glycine(in)</text>
        <dbReference type="Rhea" id="RHEA:79395"/>
        <dbReference type="ChEBI" id="CHEBI:229957"/>
    </reaction>
</comment>
<comment type="catalytic activity">
    <reaction evidence="19">
        <text>L-alanyl-L-lysine(out) = L-alanyl-L-lysine(in)</text>
        <dbReference type="Rhea" id="RHEA:79415"/>
        <dbReference type="ChEBI" id="CHEBI:192470"/>
    </reaction>
</comment>
<evidence type="ECO:0000259" key="26">
    <source>
        <dbReference type="PROSITE" id="PS50850"/>
    </source>
</evidence>
<dbReference type="RefSeq" id="WP_182957700.1">
    <property type="nucleotide sequence ID" value="NZ_JABEQM010000006.1"/>
</dbReference>
<dbReference type="InterPro" id="IPR036259">
    <property type="entry name" value="MFS_trans_sf"/>
</dbReference>
<feature type="transmembrane region" description="Helical" evidence="25">
    <location>
        <begin position="15"/>
        <end position="32"/>
    </location>
</feature>
<feature type="transmembrane region" description="Helical" evidence="25">
    <location>
        <begin position="228"/>
        <end position="254"/>
    </location>
</feature>
<evidence type="ECO:0000256" key="19">
    <source>
        <dbReference type="ARBA" id="ARBA00044919"/>
    </source>
</evidence>
<evidence type="ECO:0000256" key="22">
    <source>
        <dbReference type="ARBA" id="ARBA00045018"/>
    </source>
</evidence>
<evidence type="ECO:0000256" key="17">
    <source>
        <dbReference type="ARBA" id="ARBA00044903"/>
    </source>
</evidence>
<comment type="catalytic activity">
    <reaction evidence="16">
        <text>L-lysyl-L-lysine(out) = L-lysyl-L-lysine(in)</text>
        <dbReference type="Rhea" id="RHEA:79403"/>
        <dbReference type="ChEBI" id="CHEBI:229956"/>
    </reaction>
</comment>
<evidence type="ECO:0000313" key="28">
    <source>
        <dbReference type="Proteomes" id="UP000578030"/>
    </source>
</evidence>
<feature type="transmembrane region" description="Helical" evidence="25">
    <location>
        <begin position="175"/>
        <end position="195"/>
    </location>
</feature>
<comment type="similarity">
    <text evidence="2">Belongs to the major facilitator superfamily.</text>
</comment>
<comment type="subunit">
    <text evidence="24">Homodimer. Interacts with lysosomal protein GLMP (via lumenal domain); the interaction starts while both proteins are still in the endoplasmic reticulum and is required for stabilization of MFSD1 in lysosomes but has no direct effect on its targeting to lysosomes or transporter activity.</text>
</comment>
<evidence type="ECO:0000256" key="1">
    <source>
        <dbReference type="ARBA" id="ARBA00004155"/>
    </source>
</evidence>
<comment type="catalytic activity">
    <reaction evidence="13">
        <text>L-alpha-aminoacyl-L-lysine(out) = L-alpha-aminoacyl-L-lysine(in)</text>
        <dbReference type="Rhea" id="RHEA:79383"/>
        <dbReference type="ChEBI" id="CHEBI:229966"/>
    </reaction>
</comment>
<evidence type="ECO:0000256" key="8">
    <source>
        <dbReference type="ARBA" id="ARBA00044876"/>
    </source>
</evidence>
<feature type="transmembrane region" description="Helical" evidence="25">
    <location>
        <begin position="391"/>
        <end position="410"/>
    </location>
</feature>
<comment type="catalytic activity">
    <reaction evidence="8">
        <text>L-lysyl-L-alanine(out) = L-lysyl-L-alanine(in)</text>
        <dbReference type="Rhea" id="RHEA:79399"/>
        <dbReference type="ChEBI" id="CHEBI:229954"/>
    </reaction>
</comment>
<accession>A0A7W4K795</accession>
<comment type="catalytic activity">
    <reaction evidence="11">
        <text>L-alpha-aminoacyl-L-histidine(out) = L-alpha-aminoacyl-L-histidine(in)</text>
        <dbReference type="Rhea" id="RHEA:79375"/>
        <dbReference type="ChEBI" id="CHEBI:229967"/>
    </reaction>
</comment>
<feature type="domain" description="Major facilitator superfamily (MFS) profile" evidence="26">
    <location>
        <begin position="17"/>
        <end position="414"/>
    </location>
</feature>
<evidence type="ECO:0000256" key="2">
    <source>
        <dbReference type="ARBA" id="ARBA00008335"/>
    </source>
</evidence>
<comment type="catalytic activity">
    <reaction evidence="15">
        <text>L-arginyl-L-alpha-amino acid(out) = L-arginyl-L-alpha-amino acid(in)</text>
        <dbReference type="Rhea" id="RHEA:79371"/>
        <dbReference type="ChEBI" id="CHEBI:84315"/>
    </reaction>
</comment>
<comment type="catalytic activity">
    <reaction evidence="17">
        <text>L-arginyl-glycine(out) = L-arginyl-glycine(in)</text>
        <dbReference type="Rhea" id="RHEA:79391"/>
        <dbReference type="ChEBI" id="CHEBI:229955"/>
    </reaction>
</comment>
<evidence type="ECO:0000256" key="9">
    <source>
        <dbReference type="ARBA" id="ARBA00044878"/>
    </source>
</evidence>
<feature type="transmembrane region" description="Helical" evidence="25">
    <location>
        <begin position="52"/>
        <end position="75"/>
    </location>
</feature>
<evidence type="ECO:0000256" key="24">
    <source>
        <dbReference type="ARBA" id="ARBA00046376"/>
    </source>
</evidence>
<keyword evidence="7" id="KW-0458">Lysosome</keyword>
<feature type="transmembrane region" description="Helical" evidence="25">
    <location>
        <begin position="319"/>
        <end position="337"/>
    </location>
</feature>
<keyword evidence="6 25" id="KW-0472">Membrane</keyword>
<keyword evidence="5 25" id="KW-1133">Transmembrane helix</keyword>
<evidence type="ECO:0000256" key="20">
    <source>
        <dbReference type="ARBA" id="ARBA00044924"/>
    </source>
</evidence>
<organism evidence="27 28">
    <name type="scientific">Gluconacetobacter tumulisoli</name>
    <dbReference type="NCBI Taxonomy" id="1286189"/>
    <lineage>
        <taxon>Bacteria</taxon>
        <taxon>Pseudomonadati</taxon>
        <taxon>Pseudomonadota</taxon>
        <taxon>Alphaproteobacteria</taxon>
        <taxon>Acetobacterales</taxon>
        <taxon>Acetobacteraceae</taxon>
        <taxon>Gluconacetobacter</taxon>
    </lineage>
</organism>
<evidence type="ECO:0000256" key="14">
    <source>
        <dbReference type="ARBA" id="ARBA00044898"/>
    </source>
</evidence>
<dbReference type="AlphaFoldDB" id="A0A7W4K795"/>
<dbReference type="SUPFAM" id="SSF103473">
    <property type="entry name" value="MFS general substrate transporter"/>
    <property type="match status" value="1"/>
</dbReference>
<evidence type="ECO:0000256" key="10">
    <source>
        <dbReference type="ARBA" id="ARBA00044881"/>
    </source>
</evidence>
<dbReference type="GO" id="GO:0005765">
    <property type="term" value="C:lysosomal membrane"/>
    <property type="evidence" value="ECO:0007669"/>
    <property type="project" value="UniProtKB-SubCell"/>
</dbReference>
<evidence type="ECO:0000256" key="3">
    <source>
        <dbReference type="ARBA" id="ARBA00022448"/>
    </source>
</evidence>
<keyword evidence="4 25" id="KW-0812">Transmembrane</keyword>
<dbReference type="InterPro" id="IPR052187">
    <property type="entry name" value="MFSD1"/>
</dbReference>
<comment type="caution">
    <text evidence="27">The sequence shown here is derived from an EMBL/GenBank/DDBJ whole genome shotgun (WGS) entry which is preliminary data.</text>
</comment>
<dbReference type="Gene3D" id="1.20.1250.20">
    <property type="entry name" value="MFS general substrate transporter like domains"/>
    <property type="match status" value="2"/>
</dbReference>
<dbReference type="GO" id="GO:0022857">
    <property type="term" value="F:transmembrane transporter activity"/>
    <property type="evidence" value="ECO:0007669"/>
    <property type="project" value="InterPro"/>
</dbReference>
<evidence type="ECO:0000256" key="21">
    <source>
        <dbReference type="ARBA" id="ARBA00044985"/>
    </source>
</evidence>
<evidence type="ECO:0000256" key="12">
    <source>
        <dbReference type="ARBA" id="ARBA00044891"/>
    </source>
</evidence>
<dbReference type="Proteomes" id="UP000578030">
    <property type="component" value="Unassembled WGS sequence"/>
</dbReference>
<evidence type="ECO:0000256" key="4">
    <source>
        <dbReference type="ARBA" id="ARBA00022692"/>
    </source>
</evidence>
<proteinExistence type="inferred from homology"/>
<comment type="subcellular location">
    <subcellularLocation>
        <location evidence="1">Lysosome membrane</location>
        <topology evidence="1">Multi-pass membrane protein</topology>
    </subcellularLocation>
</comment>
<comment type="catalytic activity">
    <reaction evidence="10">
        <text>L-alpha-aminoacyl-L-arginine(out) = L-alpha-aminoacyl-L-arginine(in)</text>
        <dbReference type="Rhea" id="RHEA:79367"/>
        <dbReference type="ChEBI" id="CHEBI:229968"/>
    </reaction>
</comment>
<dbReference type="PROSITE" id="PS50850">
    <property type="entry name" value="MFS"/>
    <property type="match status" value="1"/>
</dbReference>
<feature type="transmembrane region" description="Helical" evidence="25">
    <location>
        <begin position="82"/>
        <end position="106"/>
    </location>
</feature>
<comment type="catalytic activity">
    <reaction evidence="12">
        <text>L-lysyl-L-alpha-amino acid(out) = L-lysyl-L-alpha-amino acid(in)</text>
        <dbReference type="Rhea" id="RHEA:79387"/>
        <dbReference type="ChEBI" id="CHEBI:229965"/>
    </reaction>
</comment>
<comment type="catalytic activity">
    <reaction evidence="20">
        <text>L-lysyl-glycine(out) = L-lysyl-glycine(in)</text>
        <dbReference type="Rhea" id="RHEA:79407"/>
        <dbReference type="ChEBI" id="CHEBI:191202"/>
    </reaction>
</comment>
<evidence type="ECO:0000256" key="11">
    <source>
        <dbReference type="ARBA" id="ARBA00044884"/>
    </source>
</evidence>
<feature type="transmembrane region" description="Helical" evidence="25">
    <location>
        <begin position="349"/>
        <end position="371"/>
    </location>
</feature>
<evidence type="ECO:0000256" key="13">
    <source>
        <dbReference type="ARBA" id="ARBA00044893"/>
    </source>
</evidence>
<dbReference type="InterPro" id="IPR011701">
    <property type="entry name" value="MFS"/>
</dbReference>
<evidence type="ECO:0000256" key="25">
    <source>
        <dbReference type="SAM" id="Phobius"/>
    </source>
</evidence>
<keyword evidence="28" id="KW-1185">Reference proteome</keyword>
<dbReference type="EMBL" id="JABEQM010000006">
    <property type="protein sequence ID" value="MBB2201631.1"/>
    <property type="molecule type" value="Genomic_DNA"/>
</dbReference>
<evidence type="ECO:0000256" key="7">
    <source>
        <dbReference type="ARBA" id="ARBA00023228"/>
    </source>
</evidence>
<dbReference type="PANTHER" id="PTHR23512:SF3">
    <property type="entry name" value="MAJOR FACILITATOR SUPERFAMILY DOMAIN-CONTAINING PROTEIN 1"/>
    <property type="match status" value="1"/>
</dbReference>
<feature type="transmembrane region" description="Helical" evidence="25">
    <location>
        <begin position="266"/>
        <end position="287"/>
    </location>
</feature>
<evidence type="ECO:0000256" key="18">
    <source>
        <dbReference type="ARBA" id="ARBA00044912"/>
    </source>
</evidence>
<evidence type="ECO:0000313" key="27">
    <source>
        <dbReference type="EMBL" id="MBB2201631.1"/>
    </source>
</evidence>
<sequence length="432" mass="45915">MTASSGGTAAAARRWWMLMLFSLAIAGNYYAYDSIAPVADLLRRWACWSQDRIGLLNAVVSLPNIVVALAGGLLIDRQGVTRVLLGTAALCFIGGVLTAMGSAYPVMVAGRLFFGLGQETLLIALLGGLARWFPADQMAFAMASFFSLARVGSSLADLSPVWAHGLYAWGWQAPLWLAAALTGVSLLAVCAYAWLDRRAMAVAYPGGNVPHGTVRDAWVGLKEFDLSFWYILALNVLFASAVFPFRSTFAIAYFQDARGLTLADAGRINSLVFLAAIFVTPLCGMVADRFGHRTLLMAFGAGLMPLAFLILGITGWSPWISAVLMGVSFSIVPAVIWPSTVRLVDRRVLGTALGLVNVLQNAGLTLANLLIGRINTAWGAGPDNPSGYDGMLAFLGLVSFLGFLSAALLWQRERGPNGHGLALPGAASHGQE</sequence>
<reference evidence="27 28" key="1">
    <citation type="submission" date="2020-04" db="EMBL/GenBank/DDBJ databases">
        <title>Description of novel Gluconacetobacter.</title>
        <authorList>
            <person name="Sombolestani A."/>
        </authorList>
    </citation>
    <scope>NUCLEOTIDE SEQUENCE [LARGE SCALE GENOMIC DNA]</scope>
    <source>
        <strain evidence="27 28">LMG 27802</strain>
    </source>
</reference>
<feature type="transmembrane region" description="Helical" evidence="25">
    <location>
        <begin position="112"/>
        <end position="133"/>
    </location>
</feature>
<comment type="catalytic activity">
    <reaction evidence="18">
        <text>L-histidyl-L-alpha-amino acid(out) = L-histidyl-L-alpha-amino acid(in)</text>
        <dbReference type="Rhea" id="RHEA:79379"/>
        <dbReference type="ChEBI" id="CHEBI:229964"/>
    </reaction>
</comment>
<feature type="transmembrane region" description="Helical" evidence="25">
    <location>
        <begin position="294"/>
        <end position="313"/>
    </location>
</feature>
<evidence type="ECO:0000256" key="23">
    <source>
        <dbReference type="ARBA" id="ARBA00045709"/>
    </source>
</evidence>
<comment type="function">
    <text evidence="23">Lysosomal dipeptide uniporter that selectively exports lysine, arginine or histidine-containing dipeptides with a net positive charge from the lysosome lumen into the cytosol. Could play a role in a specific type of protein O-glycosylation indirectly regulating macrophages migration and tissue invasion. Also essential for liver homeostasis.</text>
</comment>
<dbReference type="InterPro" id="IPR020846">
    <property type="entry name" value="MFS_dom"/>
</dbReference>